<accession>A0ACC0W278</accession>
<evidence type="ECO:0000313" key="1">
    <source>
        <dbReference type="EMBL" id="KAI9912431.1"/>
    </source>
</evidence>
<organism evidence="1 2">
    <name type="scientific">Peronosclerospora sorghi</name>
    <dbReference type="NCBI Taxonomy" id="230839"/>
    <lineage>
        <taxon>Eukaryota</taxon>
        <taxon>Sar</taxon>
        <taxon>Stramenopiles</taxon>
        <taxon>Oomycota</taxon>
        <taxon>Peronosporomycetes</taxon>
        <taxon>Peronosporales</taxon>
        <taxon>Peronosporaceae</taxon>
        <taxon>Peronosclerospora</taxon>
    </lineage>
</organism>
<evidence type="ECO:0000313" key="2">
    <source>
        <dbReference type="Proteomes" id="UP001163321"/>
    </source>
</evidence>
<reference evidence="1 2" key="1">
    <citation type="journal article" date="2022" name="bioRxiv">
        <title>The genome of the oomycete Peronosclerospora sorghi, a cosmopolitan pathogen of maize and sorghum, is inflated with dispersed pseudogenes.</title>
        <authorList>
            <person name="Fletcher K."/>
            <person name="Martin F."/>
            <person name="Isakeit T."/>
            <person name="Cavanaugh K."/>
            <person name="Magill C."/>
            <person name="Michelmore R."/>
        </authorList>
    </citation>
    <scope>NUCLEOTIDE SEQUENCE [LARGE SCALE GENOMIC DNA]</scope>
    <source>
        <strain evidence="1">P6</strain>
    </source>
</reference>
<gene>
    <name evidence="1" type="ORF">PsorP6_006745</name>
</gene>
<proteinExistence type="predicted"/>
<dbReference type="EMBL" id="CM047583">
    <property type="protein sequence ID" value="KAI9912431.1"/>
    <property type="molecule type" value="Genomic_DNA"/>
</dbReference>
<name>A0ACC0W278_9STRA</name>
<protein>
    <submittedName>
        <fullName evidence="1">Uncharacterized protein</fullName>
    </submittedName>
</protein>
<sequence length="102" mass="12065">MLQDREEEAEDKDAIEHEEHGRDEHDKVEGKVREDGRVPHQIAQQAHEHHEEANDTAPPGRMHVPRNVFPLQFQQHATKGKERHHAQKRKREHPRKNRSVSM</sequence>
<comment type="caution">
    <text evidence="1">The sequence shown here is derived from an EMBL/GenBank/DDBJ whole genome shotgun (WGS) entry which is preliminary data.</text>
</comment>
<dbReference type="Proteomes" id="UP001163321">
    <property type="component" value="Chromosome 4"/>
</dbReference>
<keyword evidence="2" id="KW-1185">Reference proteome</keyword>